<dbReference type="PANTHER" id="PTHR43742:SF9">
    <property type="entry name" value="TETRATHIONATE REDUCTASE SUBUNIT A"/>
    <property type="match status" value="1"/>
</dbReference>
<protein>
    <submittedName>
        <fullName evidence="12">Tetrathionate reductase subunit A</fullName>
    </submittedName>
</protein>
<dbReference type="GO" id="GO:0046872">
    <property type="term" value="F:metal ion binding"/>
    <property type="evidence" value="ECO:0007669"/>
    <property type="project" value="UniProtKB-KW"/>
</dbReference>
<evidence type="ECO:0000256" key="4">
    <source>
        <dbReference type="ARBA" id="ARBA00022505"/>
    </source>
</evidence>
<dbReference type="AlphaFoldDB" id="A0A5C1E783"/>
<feature type="domain" description="4Fe-4S Mo/W bis-MGD-type" evidence="11">
    <location>
        <begin position="69"/>
        <end position="155"/>
    </location>
</feature>
<dbReference type="InterPro" id="IPR037946">
    <property type="entry name" value="MopB_CT_Tetrathionate"/>
</dbReference>
<keyword evidence="13" id="KW-1185">Reference proteome</keyword>
<dbReference type="EMBL" id="CP022579">
    <property type="protein sequence ID" value="QEL64088.1"/>
    <property type="molecule type" value="Genomic_DNA"/>
</dbReference>
<evidence type="ECO:0000256" key="8">
    <source>
        <dbReference type="ARBA" id="ARBA00023004"/>
    </source>
</evidence>
<dbReference type="Proteomes" id="UP000323671">
    <property type="component" value="Chromosome"/>
</dbReference>
<dbReference type="Pfam" id="PF01568">
    <property type="entry name" value="Molydop_binding"/>
    <property type="match status" value="1"/>
</dbReference>
<dbReference type="CDD" id="cd02758">
    <property type="entry name" value="MopB_Tetrathionate-Ra"/>
    <property type="match status" value="1"/>
</dbReference>
<evidence type="ECO:0000313" key="12">
    <source>
        <dbReference type="EMBL" id="QEL64088.1"/>
    </source>
</evidence>
<evidence type="ECO:0000256" key="7">
    <source>
        <dbReference type="ARBA" id="ARBA00023002"/>
    </source>
</evidence>
<dbReference type="PANTHER" id="PTHR43742">
    <property type="entry name" value="TRIMETHYLAMINE-N-OXIDE REDUCTASE"/>
    <property type="match status" value="1"/>
</dbReference>
<keyword evidence="6 10" id="KW-0732">Signal</keyword>
<dbReference type="Gene3D" id="3.40.50.740">
    <property type="match status" value="1"/>
</dbReference>
<evidence type="ECO:0000259" key="11">
    <source>
        <dbReference type="PROSITE" id="PS51669"/>
    </source>
</evidence>
<dbReference type="GO" id="GO:0043546">
    <property type="term" value="F:molybdopterin cofactor binding"/>
    <property type="evidence" value="ECO:0007669"/>
    <property type="project" value="InterPro"/>
</dbReference>
<dbReference type="InterPro" id="IPR006963">
    <property type="entry name" value="Mopterin_OxRdtase_4Fe-4S_dom"/>
</dbReference>
<gene>
    <name evidence="12" type="primary">ttrA</name>
    <name evidence="12" type="ORF">OTERR_06120</name>
</gene>
<evidence type="ECO:0000256" key="1">
    <source>
        <dbReference type="ARBA" id="ARBA00001942"/>
    </source>
</evidence>
<dbReference type="GO" id="GO:0016491">
    <property type="term" value="F:oxidoreductase activity"/>
    <property type="evidence" value="ECO:0007669"/>
    <property type="project" value="UniProtKB-KW"/>
</dbReference>
<dbReference type="InterPro" id="IPR050612">
    <property type="entry name" value="Prok_Mopterin_Oxidored"/>
</dbReference>
<dbReference type="Gene3D" id="3.30.200.210">
    <property type="match status" value="1"/>
</dbReference>
<dbReference type="PROSITE" id="PS51669">
    <property type="entry name" value="4FE4S_MOW_BIS_MGD"/>
    <property type="match status" value="1"/>
</dbReference>
<dbReference type="SUPFAM" id="SSF50692">
    <property type="entry name" value="ADC-like"/>
    <property type="match status" value="1"/>
</dbReference>
<evidence type="ECO:0000313" key="13">
    <source>
        <dbReference type="Proteomes" id="UP000323671"/>
    </source>
</evidence>
<reference evidence="12 13" key="1">
    <citation type="submission" date="2017-07" db="EMBL/GenBank/DDBJ databases">
        <title>Complete genome sequence of Oryzomicrobium terrae TPP412.</title>
        <authorList>
            <person name="Chiu L.-W."/>
            <person name="Lo K.-J."/>
            <person name="Tsai Y.-M."/>
            <person name="Lin S.-S."/>
            <person name="Kuo C.-H."/>
            <person name="Liu C.-T."/>
        </authorList>
    </citation>
    <scope>NUCLEOTIDE SEQUENCE [LARGE SCALE GENOMIC DNA]</scope>
    <source>
        <strain evidence="12 13">TPP412</strain>
    </source>
</reference>
<dbReference type="InterPro" id="IPR006656">
    <property type="entry name" value="Mopterin_OxRdtase"/>
</dbReference>
<evidence type="ECO:0000256" key="3">
    <source>
        <dbReference type="ARBA" id="ARBA00022485"/>
    </source>
</evidence>
<dbReference type="SUPFAM" id="SSF53706">
    <property type="entry name" value="Formate dehydrogenase/DMSO reductase, domains 1-3"/>
    <property type="match status" value="1"/>
</dbReference>
<keyword evidence="5" id="KW-0479">Metal-binding</keyword>
<feature type="signal peptide" evidence="10">
    <location>
        <begin position="1"/>
        <end position="21"/>
    </location>
</feature>
<accession>A0A5C1E783</accession>
<evidence type="ECO:0000256" key="9">
    <source>
        <dbReference type="ARBA" id="ARBA00023014"/>
    </source>
</evidence>
<organism evidence="12 13">
    <name type="scientific">Oryzomicrobium terrae</name>
    <dbReference type="NCBI Taxonomy" id="1735038"/>
    <lineage>
        <taxon>Bacteria</taxon>
        <taxon>Pseudomonadati</taxon>
        <taxon>Pseudomonadota</taxon>
        <taxon>Betaproteobacteria</taxon>
        <taxon>Rhodocyclales</taxon>
        <taxon>Rhodocyclaceae</taxon>
        <taxon>Oryzomicrobium</taxon>
    </lineage>
</organism>
<keyword evidence="9" id="KW-0411">Iron-sulfur</keyword>
<comment type="similarity">
    <text evidence="2">Belongs to the prokaryotic molybdopterin-containing oxidoreductase family.</text>
</comment>
<evidence type="ECO:0000256" key="2">
    <source>
        <dbReference type="ARBA" id="ARBA00010312"/>
    </source>
</evidence>
<dbReference type="Pfam" id="PF00384">
    <property type="entry name" value="Molybdopterin"/>
    <property type="match status" value="1"/>
</dbReference>
<dbReference type="KEGG" id="otr:OTERR_06120"/>
<name>A0A5C1E783_9RHOO</name>
<dbReference type="InterPro" id="IPR041929">
    <property type="entry name" value="Tetrathionate-R_A_N"/>
</dbReference>
<dbReference type="SMART" id="SM00926">
    <property type="entry name" value="Molybdop_Fe4S4"/>
    <property type="match status" value="1"/>
</dbReference>
<dbReference type="CDD" id="cd02780">
    <property type="entry name" value="MopB_CT_Tetrathionate_Arsenate-R"/>
    <property type="match status" value="1"/>
</dbReference>
<keyword evidence="4" id="KW-0500">Molybdenum</keyword>
<keyword evidence="3" id="KW-0004">4Fe-4S</keyword>
<comment type="cofactor">
    <cofactor evidence="1">
        <name>Mo-bis(molybdopterin guanine dinucleotide)</name>
        <dbReference type="ChEBI" id="CHEBI:60539"/>
    </cofactor>
</comment>
<feature type="chain" id="PRO_5022974443" evidence="10">
    <location>
        <begin position="22"/>
        <end position="1034"/>
    </location>
</feature>
<dbReference type="InterPro" id="IPR006657">
    <property type="entry name" value="MoPterin_dinucl-bd_dom"/>
</dbReference>
<dbReference type="RefSeq" id="WP_149424825.1">
    <property type="nucleotide sequence ID" value="NZ_CP022579.1"/>
</dbReference>
<evidence type="ECO:0000256" key="6">
    <source>
        <dbReference type="ARBA" id="ARBA00022729"/>
    </source>
</evidence>
<dbReference type="InterPro" id="IPR006311">
    <property type="entry name" value="TAT_signal"/>
</dbReference>
<dbReference type="PROSITE" id="PS51318">
    <property type="entry name" value="TAT"/>
    <property type="match status" value="1"/>
</dbReference>
<sequence>MKLPKLSRRQMLAAGGATAFAAGFSQTAVRMGEKVLGHDAPKHKTAGEAPEPEFRIDPASGKLWINPAQQVSYTMCTGCTTFCGVRVRIDRASGKVLRVAGNPYSPLSTDPHLPMKASVRDSFVALSRFNEKGLAGRSTACGRGNAVLQQMDSPFRVLTPLKRVGPRNSGRWQPISFAQLVKEVTEGGDLFGEGPVAGLKALRDFSPIDPERPELGPKVNQVAVLNSTNEGRENFARRFMQKAYGTLNFVGHGSYCGGAYRSGSGAVFGDMKKMPHGKPDFQNAEFVLFIGTAPGQAGNPFKRQGTLIAKARTTGAMNYVVVDPVLTNADNRAVGDRARWVPIRPGTDGALVMGMIRWMFDNGRINADFLALPNQALAEAAGEPSFANATHLVVAQPGHPREGRMLRGSDLGLPVEEADRNKEADPFVTLSGPLDAGGKPVPIGQAKGPAPLFVDTEIEVGGKPLRVKSALQLLKEEAEAHTLADYARDCGVPEHVIAGLAEEFTAHGRKAAAIAHGGMMAGNGFYNAFGVIMLNVLIGNVNRPGGLVANGGGFKDDGEGPRYNLDSFAGMVKPTGIPLGRNVPFEKTSEFAKNKAAGKAYPAQAPWFPNAPGLVTEWFTSALSGYPYSLKALILWSSNPLYGIPGLRRQVEKDLADPKKLPLIISIDPLINESNAYADYIVPDSLLYESWGWASAWNGVPTKACTARWPVVEAKAAKTPDGQPIAMESFFIALAKAMDLPGFGDKAISDAEGNTYPLKRAEDWYLRGGANIAWLGKEPVADASDEDIILAGVERLRPLLEATLKPEEVRKVAFLLSRGGRYQPAKDVRDEDNPEWMRNRLKAMLHVWNDNVGGSRHSITGKRFVGCPSWQPARFADGTPVRQVYPESKWPMQLISFKSALQNSYSIAADRLLGVHPENPVILHPQDAEAIGVTTGDRVEIRTPGGAVRSRVLVHGGVMPGVVAVEHGFGHKELGARAHRIGDREQPHKPHLAAGINLNDLGVPDPTRQDRGLWVDPVSGTAVRQGLPAKVVRV</sequence>
<dbReference type="Gene3D" id="3.40.228.10">
    <property type="entry name" value="Dimethylsulfoxide Reductase, domain 2"/>
    <property type="match status" value="1"/>
</dbReference>
<evidence type="ECO:0000256" key="10">
    <source>
        <dbReference type="SAM" id="SignalP"/>
    </source>
</evidence>
<proteinExistence type="inferred from homology"/>
<dbReference type="GO" id="GO:0051539">
    <property type="term" value="F:4 iron, 4 sulfur cluster binding"/>
    <property type="evidence" value="ECO:0007669"/>
    <property type="project" value="UniProtKB-KW"/>
</dbReference>
<evidence type="ECO:0000256" key="5">
    <source>
        <dbReference type="ARBA" id="ARBA00022723"/>
    </source>
</evidence>
<dbReference type="Gene3D" id="2.40.40.20">
    <property type="match status" value="1"/>
</dbReference>
<dbReference type="InterPro" id="IPR009010">
    <property type="entry name" value="Asp_de-COase-like_dom_sf"/>
</dbReference>
<keyword evidence="8" id="KW-0408">Iron</keyword>
<keyword evidence="7" id="KW-0560">Oxidoreductase</keyword>